<dbReference type="CDD" id="cd00082">
    <property type="entry name" value="HisKA"/>
    <property type="match status" value="1"/>
</dbReference>
<dbReference type="SMART" id="SM00388">
    <property type="entry name" value="HisKA"/>
    <property type="match status" value="1"/>
</dbReference>
<dbReference type="EMBL" id="BART01032294">
    <property type="protein sequence ID" value="GAH09422.1"/>
    <property type="molecule type" value="Genomic_DNA"/>
</dbReference>
<dbReference type="SUPFAM" id="SSF55874">
    <property type="entry name" value="ATPase domain of HSP90 chaperone/DNA topoisomerase II/histidine kinase"/>
    <property type="match status" value="1"/>
</dbReference>
<dbReference type="GO" id="GO:0000155">
    <property type="term" value="F:phosphorelay sensor kinase activity"/>
    <property type="evidence" value="ECO:0007669"/>
    <property type="project" value="InterPro"/>
</dbReference>
<dbReference type="InterPro" id="IPR036097">
    <property type="entry name" value="HisK_dim/P_sf"/>
</dbReference>
<keyword evidence="5" id="KW-0067">ATP-binding</keyword>
<gene>
    <name evidence="8" type="ORF">S01H4_55860</name>
</gene>
<dbReference type="PANTHER" id="PTHR43065">
    <property type="entry name" value="SENSOR HISTIDINE KINASE"/>
    <property type="match status" value="1"/>
</dbReference>
<dbReference type="AlphaFoldDB" id="X1CNR6"/>
<feature type="non-terminal residue" evidence="8">
    <location>
        <position position="1"/>
    </location>
</feature>
<evidence type="ECO:0000256" key="5">
    <source>
        <dbReference type="ARBA" id="ARBA00022840"/>
    </source>
</evidence>
<protein>
    <recommendedName>
        <fullName evidence="7">Histidine kinase domain-containing protein</fullName>
    </recommendedName>
</protein>
<proteinExistence type="predicted"/>
<keyword evidence="3" id="KW-0547">Nucleotide-binding</keyword>
<name>X1CNR6_9ZZZZ</name>
<evidence type="ECO:0000256" key="2">
    <source>
        <dbReference type="ARBA" id="ARBA00022679"/>
    </source>
</evidence>
<dbReference type="Gene3D" id="1.10.287.130">
    <property type="match status" value="1"/>
</dbReference>
<dbReference type="SUPFAM" id="SSF47384">
    <property type="entry name" value="Homodimeric domain of signal transducing histidine kinase"/>
    <property type="match status" value="1"/>
</dbReference>
<evidence type="ECO:0000256" key="6">
    <source>
        <dbReference type="ARBA" id="ARBA00023012"/>
    </source>
</evidence>
<dbReference type="InterPro" id="IPR003594">
    <property type="entry name" value="HATPase_dom"/>
</dbReference>
<dbReference type="GO" id="GO:0005524">
    <property type="term" value="F:ATP binding"/>
    <property type="evidence" value="ECO:0007669"/>
    <property type="project" value="UniProtKB-KW"/>
</dbReference>
<comment type="caution">
    <text evidence="8">The sequence shown here is derived from an EMBL/GenBank/DDBJ whole genome shotgun (WGS) entry which is preliminary data.</text>
</comment>
<evidence type="ECO:0000256" key="3">
    <source>
        <dbReference type="ARBA" id="ARBA00022741"/>
    </source>
</evidence>
<evidence type="ECO:0000313" key="8">
    <source>
        <dbReference type="EMBL" id="GAH09422.1"/>
    </source>
</evidence>
<keyword evidence="4" id="KW-0418">Kinase</keyword>
<dbReference type="InterPro" id="IPR004358">
    <property type="entry name" value="Sig_transdc_His_kin-like_C"/>
</dbReference>
<dbReference type="InterPro" id="IPR036890">
    <property type="entry name" value="HATPase_C_sf"/>
</dbReference>
<dbReference type="Pfam" id="PF00512">
    <property type="entry name" value="HisKA"/>
    <property type="match status" value="1"/>
</dbReference>
<evidence type="ECO:0000256" key="4">
    <source>
        <dbReference type="ARBA" id="ARBA00022777"/>
    </source>
</evidence>
<feature type="domain" description="Histidine kinase" evidence="7">
    <location>
        <begin position="32"/>
        <end position="242"/>
    </location>
</feature>
<accession>X1CNR6</accession>
<dbReference type="PROSITE" id="PS50109">
    <property type="entry name" value="HIS_KIN"/>
    <property type="match status" value="1"/>
</dbReference>
<sequence length="246" mass="27246">ASLNNMINELNKRSKQLVQAQKLASLGRLTSGVAHELNNPLNNISTSIQILIEEIEEEDLEYKKELLVGAEKEVDRGKEIVRSLLEFARERTLTLKQVNFLDLVEGAIKHVKSEIPDNIRLKVEVPDNIQATVGIRIRSVIINLITNAVHAMKDGGEITIKAKNEFDREGFSFQVIDTGEGIPQNIITKIFDPFFTTKEGGKGSGLGLSIVYGIMEQHSGNISVSSEVGNGSTFTCFLPFNQPDQR</sequence>
<dbReference type="PANTHER" id="PTHR43065:SF46">
    <property type="entry name" value="C4-DICARBOXYLATE TRANSPORT SENSOR PROTEIN DCTB"/>
    <property type="match status" value="1"/>
</dbReference>
<dbReference type="InterPro" id="IPR005467">
    <property type="entry name" value="His_kinase_dom"/>
</dbReference>
<keyword evidence="2" id="KW-0808">Transferase</keyword>
<evidence type="ECO:0000256" key="1">
    <source>
        <dbReference type="ARBA" id="ARBA00022553"/>
    </source>
</evidence>
<keyword evidence="6" id="KW-0902">Two-component regulatory system</keyword>
<dbReference type="Gene3D" id="3.30.565.10">
    <property type="entry name" value="Histidine kinase-like ATPase, C-terminal domain"/>
    <property type="match status" value="1"/>
</dbReference>
<keyword evidence="1" id="KW-0597">Phosphoprotein</keyword>
<feature type="non-terminal residue" evidence="8">
    <location>
        <position position="246"/>
    </location>
</feature>
<dbReference type="PRINTS" id="PR00344">
    <property type="entry name" value="BCTRLSENSOR"/>
</dbReference>
<organism evidence="8">
    <name type="scientific">marine sediment metagenome</name>
    <dbReference type="NCBI Taxonomy" id="412755"/>
    <lineage>
        <taxon>unclassified sequences</taxon>
        <taxon>metagenomes</taxon>
        <taxon>ecological metagenomes</taxon>
    </lineage>
</organism>
<evidence type="ECO:0000259" key="7">
    <source>
        <dbReference type="PROSITE" id="PS50109"/>
    </source>
</evidence>
<reference evidence="8" key="1">
    <citation type="journal article" date="2014" name="Front. Microbiol.">
        <title>High frequency of phylogenetically diverse reductive dehalogenase-homologous genes in deep subseafloor sedimentary metagenomes.</title>
        <authorList>
            <person name="Kawai M."/>
            <person name="Futagami T."/>
            <person name="Toyoda A."/>
            <person name="Takaki Y."/>
            <person name="Nishi S."/>
            <person name="Hori S."/>
            <person name="Arai W."/>
            <person name="Tsubouchi T."/>
            <person name="Morono Y."/>
            <person name="Uchiyama I."/>
            <person name="Ito T."/>
            <person name="Fujiyama A."/>
            <person name="Inagaki F."/>
            <person name="Takami H."/>
        </authorList>
    </citation>
    <scope>NUCLEOTIDE SEQUENCE</scope>
    <source>
        <strain evidence="8">Expedition CK06-06</strain>
    </source>
</reference>
<dbReference type="InterPro" id="IPR003661">
    <property type="entry name" value="HisK_dim/P_dom"/>
</dbReference>
<dbReference type="SMART" id="SM00387">
    <property type="entry name" value="HATPase_c"/>
    <property type="match status" value="1"/>
</dbReference>
<dbReference type="Pfam" id="PF02518">
    <property type="entry name" value="HATPase_c"/>
    <property type="match status" value="1"/>
</dbReference>